<dbReference type="SUPFAM" id="SSF52540">
    <property type="entry name" value="P-loop containing nucleoside triphosphate hydrolases"/>
    <property type="match status" value="1"/>
</dbReference>
<dbReference type="InterPro" id="IPR027417">
    <property type="entry name" value="P-loop_NTPase"/>
</dbReference>
<dbReference type="InterPro" id="IPR045063">
    <property type="entry name" value="Dynamin_N"/>
</dbReference>
<reference evidence="2" key="1">
    <citation type="journal article" date="2020" name="Nature">
        <title>Giant virus diversity and host interactions through global metagenomics.</title>
        <authorList>
            <person name="Schulz F."/>
            <person name="Roux S."/>
            <person name="Paez-Espino D."/>
            <person name="Jungbluth S."/>
            <person name="Walsh D.A."/>
            <person name="Denef V.J."/>
            <person name="McMahon K.D."/>
            <person name="Konstantinidis K.T."/>
            <person name="Eloe-Fadrosh E.A."/>
            <person name="Kyrpides N.C."/>
            <person name="Woyke T."/>
        </authorList>
    </citation>
    <scope>NUCLEOTIDE SEQUENCE</scope>
    <source>
        <strain evidence="2">GVMAG-M-3300024301-20</strain>
    </source>
</reference>
<evidence type="ECO:0000259" key="1">
    <source>
        <dbReference type="Pfam" id="PF00350"/>
    </source>
</evidence>
<dbReference type="Gene3D" id="3.40.50.300">
    <property type="entry name" value="P-loop containing nucleotide triphosphate hydrolases"/>
    <property type="match status" value="1"/>
</dbReference>
<feature type="domain" description="Dynamin N-terminal" evidence="1">
    <location>
        <begin position="78"/>
        <end position="253"/>
    </location>
</feature>
<name>A0A6C0IRI5_9ZZZZ</name>
<accession>A0A6C0IRI5</accession>
<dbReference type="Pfam" id="PF00350">
    <property type="entry name" value="Dynamin_N"/>
    <property type="match status" value="1"/>
</dbReference>
<protein>
    <recommendedName>
        <fullName evidence="1">Dynamin N-terminal domain-containing protein</fullName>
    </recommendedName>
</protein>
<evidence type="ECO:0000313" key="2">
    <source>
        <dbReference type="EMBL" id="QHT95854.1"/>
    </source>
</evidence>
<dbReference type="AlphaFoldDB" id="A0A6C0IRI5"/>
<organism evidence="2">
    <name type="scientific">viral metagenome</name>
    <dbReference type="NCBI Taxonomy" id="1070528"/>
    <lineage>
        <taxon>unclassified sequences</taxon>
        <taxon>metagenomes</taxon>
        <taxon>organismal metagenomes</taxon>
    </lineage>
</organism>
<dbReference type="EMBL" id="MN740247">
    <property type="protein sequence ID" value="QHT95854.1"/>
    <property type="molecule type" value="Genomic_DNA"/>
</dbReference>
<sequence length="688" mass="80108">MTKPNIEKMFKNTFMKGPNRKHSNKSKMTIQDTNTNLGEPVSNLEEPNIHLLVSPVEETENNSNNNKPLVPPVDNINICFVGGVSTGKSTILNAIFCEELTQCKIKRTTMVPTIYIENESNPFHITPSEEIFKVISEKNKEIIQKTEDREIITKDEYSELIFNVGKLDINILDDAYVNVYDIPGLNDAKTKNIYYDYLEENFLKFNLVIFIVDIHSGLNTSDEIDIVNFITNNTRYQLEKNNKKIYTLVVVNKADDMQPDNDSEDTDKLILTGELNEMYEQVEKTIKSEFERKNVKEHLIGIMPLCAIDSYLYRMVKKHGNDFKLSPEQILKIGINENGKKFSTLKPAVQEKKVYDILQDKEFIDTMIKLSGFSCLEKTLHKFLGENNTGKTIRINNLLYKLSQLPDILKIINDETNLVYSELLDDLFDEYFEIYDNIKKIDEEKYYSLCTELLDDIVTIIKIKSLNYKGVNELIDDYYTFSKNTLCTYFEEFYNEDDNKFPEYIETQVLEIYKSNIRNDTSFTINNIVSILTSLYTLNMNSNTNIYRVVSYIIGRSHNFKYALNIEEKLDMSNNKFNELLDNDEDNYSKFIELLNNIKSQGINIDTINTLLRFVLIYKIKDSSDNIALLYAKKMLYQSHNEIPVSNYISQMLYGKEADEIIFINGLDISEYENELKLDLYYLNNLNK</sequence>
<proteinExistence type="predicted"/>